<evidence type="ECO:0000313" key="1">
    <source>
        <dbReference type="EMBL" id="KAK4316403.1"/>
    </source>
</evidence>
<proteinExistence type="predicted"/>
<organism evidence="1 2">
    <name type="scientific">Petrolisthes manimaculis</name>
    <dbReference type="NCBI Taxonomy" id="1843537"/>
    <lineage>
        <taxon>Eukaryota</taxon>
        <taxon>Metazoa</taxon>
        <taxon>Ecdysozoa</taxon>
        <taxon>Arthropoda</taxon>
        <taxon>Crustacea</taxon>
        <taxon>Multicrustacea</taxon>
        <taxon>Malacostraca</taxon>
        <taxon>Eumalacostraca</taxon>
        <taxon>Eucarida</taxon>
        <taxon>Decapoda</taxon>
        <taxon>Pleocyemata</taxon>
        <taxon>Anomura</taxon>
        <taxon>Galatheoidea</taxon>
        <taxon>Porcellanidae</taxon>
        <taxon>Petrolisthes</taxon>
    </lineage>
</organism>
<evidence type="ECO:0000313" key="2">
    <source>
        <dbReference type="Proteomes" id="UP001292094"/>
    </source>
</evidence>
<name>A0AAE1PY07_9EUCA</name>
<protein>
    <submittedName>
        <fullName evidence="1">Uncharacterized protein</fullName>
    </submittedName>
</protein>
<dbReference type="Proteomes" id="UP001292094">
    <property type="component" value="Unassembled WGS sequence"/>
</dbReference>
<accession>A0AAE1PY07</accession>
<dbReference type="EMBL" id="JAWZYT010001024">
    <property type="protein sequence ID" value="KAK4316403.1"/>
    <property type="molecule type" value="Genomic_DNA"/>
</dbReference>
<reference evidence="1" key="1">
    <citation type="submission" date="2023-11" db="EMBL/GenBank/DDBJ databases">
        <title>Genome assemblies of two species of porcelain crab, Petrolisthes cinctipes and Petrolisthes manimaculis (Anomura: Porcellanidae).</title>
        <authorList>
            <person name="Angst P."/>
        </authorList>
    </citation>
    <scope>NUCLEOTIDE SEQUENCE</scope>
    <source>
        <strain evidence="1">PB745_02</strain>
        <tissue evidence="1">Gill</tissue>
    </source>
</reference>
<sequence length="93" mass="10166">MTVTTTTTSTHNINTTTTTTNTLSVWGRLLDSLHQRYSWCCSPFLTVLVTSTRAPVRLVVRGGGGGGVLRVTYGAALITQAIAVHFCRRKWIL</sequence>
<keyword evidence="2" id="KW-1185">Reference proteome</keyword>
<dbReference type="AlphaFoldDB" id="A0AAE1PY07"/>
<gene>
    <name evidence="1" type="ORF">Pmani_012419</name>
</gene>
<comment type="caution">
    <text evidence="1">The sequence shown here is derived from an EMBL/GenBank/DDBJ whole genome shotgun (WGS) entry which is preliminary data.</text>
</comment>